<dbReference type="SUPFAM" id="SSF54637">
    <property type="entry name" value="Thioesterase/thiol ester dehydrase-isomerase"/>
    <property type="match status" value="1"/>
</dbReference>
<dbReference type="CDD" id="cd00586">
    <property type="entry name" value="4HBT"/>
    <property type="match status" value="1"/>
</dbReference>
<dbReference type="GO" id="GO:0047617">
    <property type="term" value="F:fatty acyl-CoA hydrolase activity"/>
    <property type="evidence" value="ECO:0007669"/>
    <property type="project" value="TreeGrafter"/>
</dbReference>
<protein>
    <submittedName>
        <fullName evidence="3">4-hydroxybenzoyl-CoA thioesterase</fullName>
    </submittedName>
</protein>
<dbReference type="InterPro" id="IPR050563">
    <property type="entry name" value="4-hydroxybenzoyl-CoA_TE"/>
</dbReference>
<dbReference type="STRING" id="292415.Tbd_2210"/>
<dbReference type="PIRSF" id="PIRSF003230">
    <property type="entry name" value="YbgC"/>
    <property type="match status" value="1"/>
</dbReference>
<dbReference type="OrthoDB" id="9808429at2"/>
<dbReference type="NCBIfam" id="TIGR02799">
    <property type="entry name" value="thio_ybgC"/>
    <property type="match status" value="1"/>
</dbReference>
<dbReference type="eggNOG" id="COG0824">
    <property type="taxonomic scope" value="Bacteria"/>
</dbReference>
<dbReference type="PANTHER" id="PTHR31793:SF37">
    <property type="entry name" value="ACYL-COA THIOESTER HYDROLASE YBGC"/>
    <property type="match status" value="1"/>
</dbReference>
<gene>
    <name evidence="3" type="ordered locus">Tbd_2210</name>
</gene>
<dbReference type="Proteomes" id="UP000008291">
    <property type="component" value="Chromosome"/>
</dbReference>
<name>Q3SET1_THIDA</name>
<comment type="similarity">
    <text evidence="1">Belongs to the 4-hydroxybenzoyl-CoA thioesterase family.</text>
</comment>
<evidence type="ECO:0000256" key="2">
    <source>
        <dbReference type="ARBA" id="ARBA00022801"/>
    </source>
</evidence>
<evidence type="ECO:0000313" key="3">
    <source>
        <dbReference type="EMBL" id="AAZ98163.1"/>
    </source>
</evidence>
<dbReference type="AlphaFoldDB" id="Q3SET1"/>
<dbReference type="Pfam" id="PF13279">
    <property type="entry name" value="4HBT_2"/>
    <property type="match status" value="1"/>
</dbReference>
<dbReference type="NCBIfam" id="TIGR00051">
    <property type="entry name" value="YbgC/FadM family acyl-CoA thioesterase"/>
    <property type="match status" value="1"/>
</dbReference>
<dbReference type="Gene3D" id="3.10.129.10">
    <property type="entry name" value="Hotdog Thioesterase"/>
    <property type="match status" value="1"/>
</dbReference>
<evidence type="ECO:0000256" key="1">
    <source>
        <dbReference type="ARBA" id="ARBA00005953"/>
    </source>
</evidence>
<keyword evidence="2" id="KW-0378">Hydrolase</keyword>
<dbReference type="InterPro" id="IPR014166">
    <property type="entry name" value="Tol-Pal_acyl-CoA_thioesterase"/>
</dbReference>
<accession>Q3SET1</accession>
<dbReference type="InterPro" id="IPR029069">
    <property type="entry name" value="HotDog_dom_sf"/>
</dbReference>
<dbReference type="InterPro" id="IPR006684">
    <property type="entry name" value="YbgC/YbaW"/>
</dbReference>
<dbReference type="FunFam" id="3.10.129.10:FF:000004">
    <property type="entry name" value="Tol-pal system-associated acyl-CoA thioesterase"/>
    <property type="match status" value="1"/>
</dbReference>
<organism evidence="3 4">
    <name type="scientific">Thiobacillus denitrificans (strain ATCC 25259 / T1)</name>
    <dbReference type="NCBI Taxonomy" id="292415"/>
    <lineage>
        <taxon>Bacteria</taxon>
        <taxon>Pseudomonadati</taxon>
        <taxon>Pseudomonadota</taxon>
        <taxon>Betaproteobacteria</taxon>
        <taxon>Nitrosomonadales</taxon>
        <taxon>Thiobacillaceae</taxon>
        <taxon>Thiobacillus</taxon>
    </lineage>
</organism>
<reference evidence="3 4" key="1">
    <citation type="journal article" date="2006" name="J. Bacteriol.">
        <title>The genome sequence of the obligately chemolithoautotrophic, facultatively anaerobic bacterium Thiobacillus denitrificans.</title>
        <authorList>
            <person name="Beller H.R."/>
            <person name="Chain P.S."/>
            <person name="Letain T.E."/>
            <person name="Chakicherla A."/>
            <person name="Larimer F.W."/>
            <person name="Richardson P.M."/>
            <person name="Coleman M.A."/>
            <person name="Wood A.P."/>
            <person name="Kelly D.P."/>
        </authorList>
    </citation>
    <scope>NUCLEOTIDE SEQUENCE [LARGE SCALE GENOMIC DNA]</scope>
    <source>
        <strain evidence="3 4">ATCC 25259</strain>
    </source>
</reference>
<dbReference type="PANTHER" id="PTHR31793">
    <property type="entry name" value="4-HYDROXYBENZOYL-COA THIOESTERASE FAMILY MEMBER"/>
    <property type="match status" value="1"/>
</dbReference>
<proteinExistence type="inferred from homology"/>
<dbReference type="RefSeq" id="WP_011312722.1">
    <property type="nucleotide sequence ID" value="NC_007404.1"/>
</dbReference>
<dbReference type="HOGENOM" id="CLU_101141_7_1_4"/>
<evidence type="ECO:0000313" key="4">
    <source>
        <dbReference type="Proteomes" id="UP000008291"/>
    </source>
</evidence>
<dbReference type="KEGG" id="tbd:Tbd_2210"/>
<keyword evidence="4" id="KW-1185">Reference proteome</keyword>
<dbReference type="EMBL" id="CP000116">
    <property type="protein sequence ID" value="AAZ98163.1"/>
    <property type="molecule type" value="Genomic_DNA"/>
</dbReference>
<sequence>MTFRWPIRVYWEDTDAGGVVYYANYLKFMERARSEWLRALGFEQDMLRDAQGIVFVVRRVEIDYLSPARFNDALEVSAVLHSAGRASLTVRQELMRGTQRLAEAVVTLACVDVANFKPVKMPATILQALSPTP</sequence>